<dbReference type="SUPFAM" id="SSF52540">
    <property type="entry name" value="P-loop containing nucleoside triphosphate hydrolases"/>
    <property type="match status" value="1"/>
</dbReference>
<dbReference type="InterPro" id="IPR040632">
    <property type="entry name" value="Sulfotransfer_4"/>
</dbReference>
<dbReference type="PANTHER" id="PTHR36978">
    <property type="entry name" value="P-LOOP CONTAINING NUCLEOTIDE TRIPHOSPHATE HYDROLASE"/>
    <property type="match status" value="1"/>
</dbReference>
<sequence>MIQSVMEEKEIQTEDENIPSHLLNLINLMFANSRWLNKRQVQRLRNLLKNCCYAPLSTKLSSIFTETTKQSLPPLSSRLLSPSNDLLIIGAGQMRTGTTSLKCALQMLCNQSCYHMYDVIYQYKEAHIQKWINIFDMDEKGVNIPKIYWNDIYDGCKFAVDYPTCVFYKELMNIYPNAKVILTLRDADSWIKSCRATTASDMVMTKYITFTEKLIYHLRYLPSLPILHDKMYTKMFGKHYNHMTDNQLKFAYQQWNQQIIDYVPKNRLLIYHLNDGWQPLCEFLNKPIPLNIDYPHLNKRDDMQRNLLKYRYLAQFLNFLLIFIFVIILLYLIL</sequence>
<dbReference type="InterPro" id="IPR027417">
    <property type="entry name" value="P-loop_NTPase"/>
</dbReference>
<dbReference type="Gene3D" id="3.40.50.300">
    <property type="entry name" value="P-loop containing nucleotide triphosphate hydrolases"/>
    <property type="match status" value="1"/>
</dbReference>
<dbReference type="AlphaFoldDB" id="A0AAE1ZGP2"/>
<accession>A0AAE1ZGP2</accession>
<reference evidence="2" key="2">
    <citation type="journal article" date="2023" name="Infect Dis Poverty">
        <title>Chromosome-scale genome of the human blood fluke Schistosoma mekongi and its implications for public health.</title>
        <authorList>
            <person name="Zhou M."/>
            <person name="Xu L."/>
            <person name="Xu D."/>
            <person name="Chen W."/>
            <person name="Khan J."/>
            <person name="Hu Y."/>
            <person name="Huang H."/>
            <person name="Wei H."/>
            <person name="Zhang Y."/>
            <person name="Chusongsang P."/>
            <person name="Tanasarnprasert K."/>
            <person name="Hu X."/>
            <person name="Limpanont Y."/>
            <person name="Lv Z."/>
        </authorList>
    </citation>
    <scope>NUCLEOTIDE SEQUENCE</scope>
    <source>
        <strain evidence="2">LV_2022a</strain>
    </source>
</reference>
<evidence type="ECO:0000313" key="3">
    <source>
        <dbReference type="Proteomes" id="UP001292079"/>
    </source>
</evidence>
<evidence type="ECO:0000313" key="2">
    <source>
        <dbReference type="EMBL" id="KAK4473323.1"/>
    </source>
</evidence>
<dbReference type="EMBL" id="JALJAT010000002">
    <property type="protein sequence ID" value="KAK4473323.1"/>
    <property type="molecule type" value="Genomic_DNA"/>
</dbReference>
<keyword evidence="1" id="KW-0472">Membrane</keyword>
<comment type="caution">
    <text evidence="2">The sequence shown here is derived from an EMBL/GenBank/DDBJ whole genome shotgun (WGS) entry which is preliminary data.</text>
</comment>
<dbReference type="Proteomes" id="UP001292079">
    <property type="component" value="Unassembled WGS sequence"/>
</dbReference>
<protein>
    <recommendedName>
        <fullName evidence="4">Sulfotransferase domain-containing protein</fullName>
    </recommendedName>
</protein>
<organism evidence="2 3">
    <name type="scientific">Schistosoma mekongi</name>
    <name type="common">Parasitic worm</name>
    <dbReference type="NCBI Taxonomy" id="38744"/>
    <lineage>
        <taxon>Eukaryota</taxon>
        <taxon>Metazoa</taxon>
        <taxon>Spiralia</taxon>
        <taxon>Lophotrochozoa</taxon>
        <taxon>Platyhelminthes</taxon>
        <taxon>Trematoda</taxon>
        <taxon>Digenea</taxon>
        <taxon>Strigeidida</taxon>
        <taxon>Schistosomatoidea</taxon>
        <taxon>Schistosomatidae</taxon>
        <taxon>Schistosoma</taxon>
    </lineage>
</organism>
<evidence type="ECO:0008006" key="4">
    <source>
        <dbReference type="Google" id="ProtNLM"/>
    </source>
</evidence>
<keyword evidence="3" id="KW-1185">Reference proteome</keyword>
<feature type="transmembrane region" description="Helical" evidence="1">
    <location>
        <begin position="312"/>
        <end position="333"/>
    </location>
</feature>
<keyword evidence="1" id="KW-0812">Transmembrane</keyword>
<dbReference type="Pfam" id="PF17784">
    <property type="entry name" value="Sulfotransfer_4"/>
    <property type="match status" value="1"/>
</dbReference>
<dbReference type="PANTHER" id="PTHR36978:SF4">
    <property type="entry name" value="P-LOOP CONTAINING NUCLEOSIDE TRIPHOSPHATE HYDROLASE PROTEIN"/>
    <property type="match status" value="1"/>
</dbReference>
<reference evidence="2" key="1">
    <citation type="submission" date="2022-04" db="EMBL/GenBank/DDBJ databases">
        <authorList>
            <person name="Xu L."/>
            <person name="Lv Z."/>
        </authorList>
    </citation>
    <scope>NUCLEOTIDE SEQUENCE</scope>
    <source>
        <strain evidence="2">LV_2022a</strain>
    </source>
</reference>
<evidence type="ECO:0000256" key="1">
    <source>
        <dbReference type="SAM" id="Phobius"/>
    </source>
</evidence>
<name>A0AAE1ZGP2_SCHME</name>
<proteinExistence type="predicted"/>
<keyword evidence="1" id="KW-1133">Transmembrane helix</keyword>
<gene>
    <name evidence="2" type="ORF">MN116_004486</name>
</gene>